<gene>
    <name evidence="1" type="ORF">GCM10007111_06790</name>
</gene>
<evidence type="ECO:0000313" key="1">
    <source>
        <dbReference type="EMBL" id="GGJ47413.1"/>
    </source>
</evidence>
<name>A0ABQ2D609_9BACI</name>
<proteinExistence type="predicted"/>
<evidence type="ECO:0000313" key="2">
    <source>
        <dbReference type="Proteomes" id="UP000634435"/>
    </source>
</evidence>
<reference evidence="2" key="1">
    <citation type="journal article" date="2019" name="Int. J. Syst. Evol. Microbiol.">
        <title>The Global Catalogue of Microorganisms (GCM) 10K type strain sequencing project: providing services to taxonomists for standard genome sequencing and annotation.</title>
        <authorList>
            <consortium name="The Broad Institute Genomics Platform"/>
            <consortium name="The Broad Institute Genome Sequencing Center for Infectious Disease"/>
            <person name="Wu L."/>
            <person name="Ma J."/>
        </authorList>
    </citation>
    <scope>NUCLEOTIDE SEQUENCE [LARGE SCALE GENOMIC DNA]</scope>
    <source>
        <strain evidence="2">JCM 30071</strain>
    </source>
</reference>
<dbReference type="EMBL" id="BMPN01000001">
    <property type="protein sequence ID" value="GGJ47413.1"/>
    <property type="molecule type" value="Genomic_DNA"/>
</dbReference>
<accession>A0ABQ2D609</accession>
<keyword evidence="2" id="KW-1185">Reference proteome</keyword>
<organism evidence="1 2">
    <name type="scientific">Virgibacillus kapii</name>
    <dbReference type="NCBI Taxonomy" id="1638645"/>
    <lineage>
        <taxon>Bacteria</taxon>
        <taxon>Bacillati</taxon>
        <taxon>Bacillota</taxon>
        <taxon>Bacilli</taxon>
        <taxon>Bacillales</taxon>
        <taxon>Bacillaceae</taxon>
        <taxon>Virgibacillus</taxon>
    </lineage>
</organism>
<comment type="caution">
    <text evidence="1">The sequence shown here is derived from an EMBL/GenBank/DDBJ whole genome shotgun (WGS) entry which is preliminary data.</text>
</comment>
<dbReference type="Proteomes" id="UP000634435">
    <property type="component" value="Unassembled WGS sequence"/>
</dbReference>
<sequence>MYPMFLLKRKLKLKTTKRKAAKLKIQKPKAINNYYLTIRELELPGFFIYIDCSNIRFPLVTLV</sequence>
<protein>
    <submittedName>
        <fullName evidence="1">Uncharacterized protein</fullName>
    </submittedName>
</protein>